<evidence type="ECO:0000259" key="2">
    <source>
        <dbReference type="Pfam" id="PF00437"/>
    </source>
</evidence>
<evidence type="ECO:0000313" key="3">
    <source>
        <dbReference type="EMBL" id="AUT75489.1"/>
    </source>
</evidence>
<dbReference type="EMBL" id="CP026108">
    <property type="protein sequence ID" value="AUT75489.1"/>
    <property type="molecule type" value="Genomic_DNA"/>
</dbReference>
<feature type="domain" description="Bacterial type II secretion system protein E" evidence="2">
    <location>
        <begin position="37"/>
        <end position="292"/>
    </location>
</feature>
<name>A0AAN1MQC1_9BURK</name>
<proteinExistence type="inferred from homology"/>
<dbReference type="GO" id="GO:0016887">
    <property type="term" value="F:ATP hydrolysis activity"/>
    <property type="evidence" value="ECO:0007669"/>
    <property type="project" value="InterPro"/>
</dbReference>
<dbReference type="Pfam" id="PF00437">
    <property type="entry name" value="T2SSE"/>
    <property type="match status" value="1"/>
</dbReference>
<organism evidence="3 4">
    <name type="scientific">Paraburkholderia hospita</name>
    <dbReference type="NCBI Taxonomy" id="169430"/>
    <lineage>
        <taxon>Bacteria</taxon>
        <taxon>Pseudomonadati</taxon>
        <taxon>Pseudomonadota</taxon>
        <taxon>Betaproteobacteria</taxon>
        <taxon>Burkholderiales</taxon>
        <taxon>Burkholderiaceae</taxon>
        <taxon>Paraburkholderia</taxon>
    </lineage>
</organism>
<dbReference type="GeneID" id="55535407"/>
<evidence type="ECO:0000313" key="4">
    <source>
        <dbReference type="Proteomes" id="UP000236649"/>
    </source>
</evidence>
<dbReference type="PANTHER" id="PTHR30486:SF6">
    <property type="entry name" value="TYPE IV PILUS RETRACTATION ATPASE PILT"/>
    <property type="match status" value="1"/>
</dbReference>
<dbReference type="InterPro" id="IPR050921">
    <property type="entry name" value="T4SS_GSP_E_ATPase"/>
</dbReference>
<dbReference type="InterPro" id="IPR027417">
    <property type="entry name" value="P-loop_NTPase"/>
</dbReference>
<comment type="similarity">
    <text evidence="1">Belongs to the GSP E family.</text>
</comment>
<accession>A0AAN1MQC1</accession>
<dbReference type="PANTHER" id="PTHR30486">
    <property type="entry name" value="TWITCHING MOTILITY PROTEIN PILT"/>
    <property type="match status" value="1"/>
</dbReference>
<evidence type="ECO:0000256" key="1">
    <source>
        <dbReference type="ARBA" id="ARBA00006611"/>
    </source>
</evidence>
<gene>
    <name evidence="3" type="ORF">C2L64_44690</name>
</gene>
<dbReference type="AlphaFoldDB" id="A0AAN1MQC1"/>
<dbReference type="Proteomes" id="UP000236649">
    <property type="component" value="Chromosome 4"/>
</dbReference>
<protein>
    <submittedName>
        <fullName evidence="3">CpaF family protein</fullName>
    </submittedName>
</protein>
<dbReference type="Gene3D" id="3.30.450.90">
    <property type="match status" value="1"/>
</dbReference>
<dbReference type="RefSeq" id="WP_103153810.1">
    <property type="nucleotide sequence ID" value="NZ_CP026108.1"/>
</dbReference>
<reference evidence="3 4" key="1">
    <citation type="submission" date="2018-01" db="EMBL/GenBank/DDBJ databases">
        <title>Species boundaries and ecological features among Paraburkholderia terrae DSMZ17804T, P. hospita DSMZ17164T and P. caribensis DSMZ13236T.</title>
        <authorList>
            <person name="Pratama A.A."/>
        </authorList>
    </citation>
    <scope>NUCLEOTIDE SEQUENCE [LARGE SCALE GENOMIC DNA]</scope>
    <source>
        <strain evidence="3 4">DSM 17164</strain>
    </source>
</reference>
<sequence length="349" mass="38430">MSEATENPLLKVRPLEESAVQMFFASVAPLREYFEAPDVAEIMVNNFDNVWIERRGEMHRLDLTLNQATLNGAILSLAASVEKSAKAGTAQGIINAGHKGLRIAAVMRPTAIDGHAMSIRKHSDRHLSLADYVAMGAFSRVNARQEHNDEKLFYSGIENEALMAAVSELIVRRKNVLVAGGTSTGKTTFLNALAAQVPEDQRVITIEDTMELKLRVPNLVRFLSNPDKGVTTQALVALCLRFRPDRIVVGEVRGGEAFDFIQALSTGHDGGLGSIHSNDARGGLSRLESLAMLGIPPGSRWDLVDMRKSIADCFHYVIHMRRTGELRHVSEIVEIKGFKDGDYVLNRVF</sequence>
<dbReference type="Gene3D" id="3.40.50.300">
    <property type="entry name" value="P-loop containing nucleotide triphosphate hydrolases"/>
    <property type="match status" value="1"/>
</dbReference>
<dbReference type="InterPro" id="IPR001482">
    <property type="entry name" value="T2SS/T4SS_dom"/>
</dbReference>
<dbReference type="KEGG" id="phs:C2L64_44690"/>
<dbReference type="CDD" id="cd01130">
    <property type="entry name" value="VirB11-like_ATPase"/>
    <property type="match status" value="1"/>
</dbReference>
<dbReference type="SUPFAM" id="SSF52540">
    <property type="entry name" value="P-loop containing nucleoside triphosphate hydrolases"/>
    <property type="match status" value="1"/>
</dbReference>